<dbReference type="InterPro" id="IPR028348">
    <property type="entry name" value="FAD-binding_protein"/>
</dbReference>
<dbReference type="EMBL" id="JAELUP010000037">
    <property type="protein sequence ID" value="MBJ6361632.1"/>
    <property type="molecule type" value="Genomic_DNA"/>
</dbReference>
<dbReference type="AlphaFoldDB" id="A0A934MV16"/>
<gene>
    <name evidence="4" type="ORF">JFN88_10035</name>
</gene>
<proteinExistence type="predicted"/>
<dbReference type="InterPro" id="IPR036188">
    <property type="entry name" value="FAD/NAD-bd_sf"/>
</dbReference>
<evidence type="ECO:0000313" key="5">
    <source>
        <dbReference type="Proteomes" id="UP000640274"/>
    </source>
</evidence>
<dbReference type="PANTHER" id="PTHR43106:SF1">
    <property type="entry name" value="DEHYDROGENASE-RELATED"/>
    <property type="match status" value="1"/>
</dbReference>
<dbReference type="GO" id="GO:0016491">
    <property type="term" value="F:oxidoreductase activity"/>
    <property type="evidence" value="ECO:0007669"/>
    <property type="project" value="UniProtKB-KW"/>
</dbReference>
<protein>
    <submittedName>
        <fullName evidence="4">FAD-binding protein</fullName>
    </submittedName>
</protein>
<evidence type="ECO:0000256" key="2">
    <source>
        <dbReference type="ARBA" id="ARBA00023002"/>
    </source>
</evidence>
<dbReference type="Gene3D" id="3.50.50.60">
    <property type="entry name" value="FAD/NAD(P)-binding domain"/>
    <property type="match status" value="2"/>
</dbReference>
<keyword evidence="2" id="KW-0560">Oxidoreductase</keyword>
<evidence type="ECO:0000259" key="3">
    <source>
        <dbReference type="Pfam" id="PF00890"/>
    </source>
</evidence>
<dbReference type="SUPFAM" id="SSF51905">
    <property type="entry name" value="FAD/NAD(P)-binding domain"/>
    <property type="match status" value="1"/>
</dbReference>
<reference evidence="4" key="1">
    <citation type="submission" date="2020-12" db="EMBL/GenBank/DDBJ databases">
        <authorList>
            <person name="Huq M.A."/>
        </authorList>
    </citation>
    <scope>NUCLEOTIDE SEQUENCE</scope>
    <source>
        <strain evidence="4">MAHUQ-46</strain>
    </source>
</reference>
<feature type="domain" description="FAD-dependent oxidoreductase 2 FAD-binding" evidence="3">
    <location>
        <begin position="6"/>
        <end position="35"/>
    </location>
</feature>
<dbReference type="RefSeq" id="WP_199019188.1">
    <property type="nucleotide sequence ID" value="NZ_JAELUP010000037.1"/>
</dbReference>
<dbReference type="PIRSF" id="PIRSF038984">
    <property type="entry name" value="FAD_binding_protein"/>
    <property type="match status" value="1"/>
</dbReference>
<comment type="caution">
    <text evidence="4">The sequence shown here is derived from an EMBL/GenBank/DDBJ whole genome shotgun (WGS) entry which is preliminary data.</text>
</comment>
<evidence type="ECO:0000313" key="4">
    <source>
        <dbReference type="EMBL" id="MBJ6361632.1"/>
    </source>
</evidence>
<organism evidence="4 5">
    <name type="scientific">Paenibacillus roseus</name>
    <dbReference type="NCBI Taxonomy" id="2798579"/>
    <lineage>
        <taxon>Bacteria</taxon>
        <taxon>Bacillati</taxon>
        <taxon>Bacillota</taxon>
        <taxon>Bacilli</taxon>
        <taxon>Bacillales</taxon>
        <taxon>Paenibacillaceae</taxon>
        <taxon>Paenibacillus</taxon>
    </lineage>
</organism>
<dbReference type="PANTHER" id="PTHR43106">
    <property type="entry name" value="DEHYDROGENASE-RELATED"/>
    <property type="match status" value="1"/>
</dbReference>
<dbReference type="Proteomes" id="UP000640274">
    <property type="component" value="Unassembled WGS sequence"/>
</dbReference>
<dbReference type="InterPro" id="IPR003953">
    <property type="entry name" value="FAD-dep_OxRdtase_2_FAD-bd"/>
</dbReference>
<dbReference type="Pfam" id="PF00890">
    <property type="entry name" value="FAD_binding_2"/>
    <property type="match status" value="1"/>
</dbReference>
<sequence length="460" mass="51296">MRYEFVIIGAGVAGIFAALELKKKGRKVLIIDKGKLLEDRACPSDQNKECNCDTCDKYVGFGGLGLSEGKFNYTNDFGGDLERKVGYERALELMNEVDDVLTAYGGNRTEIYSTYDPELVALAKEAGFGILSTRTRHLGTNLSRMILREFYEELKLGADFCFQMEVRTIIPQAAGGFELILENGEVVQADTILLATGRSGNEWLARQCDILGIERGETRVDLGLRIEMRGNQLNSILGRSVETKLHYEGNGYSATTYCMNPRGRVVLKKQERLAMPDGQNYREQKDGGTSNLNFTLFVPSFFPSLAEADRYLHDVVGKINRGRSRIAAQRLRDLQGTRSSNSLVSDRESSTVIPTLEAEFTDLRSEVPELYIRATLEFLDALEMLIREPIDKETILYAIDGKLYSPGIKTDERFETQISRMFAIGDCSGTTHSLSQAAASGLYVGRLLSTEPRLDKVQNS</sequence>
<evidence type="ECO:0000256" key="1">
    <source>
        <dbReference type="ARBA" id="ARBA00022630"/>
    </source>
</evidence>
<keyword evidence="5" id="KW-1185">Reference proteome</keyword>
<accession>A0A934MV16</accession>
<name>A0A934MV16_9BACL</name>
<dbReference type="PRINTS" id="PR00368">
    <property type="entry name" value="FADPNR"/>
</dbReference>
<keyword evidence="1" id="KW-0285">Flavoprotein</keyword>